<name>D5C163_NITHN</name>
<proteinExistence type="inferred from homology"/>
<evidence type="ECO:0000256" key="2">
    <source>
        <dbReference type="RuleBase" id="RU362080"/>
    </source>
</evidence>
<dbReference type="Proteomes" id="UP000001844">
    <property type="component" value="Chromosome"/>
</dbReference>
<dbReference type="Gene3D" id="3.40.1620.10">
    <property type="entry name" value="YefM-like domain"/>
    <property type="match status" value="1"/>
</dbReference>
<organism evidence="3 4">
    <name type="scientific">Nitrosococcus halophilus (strain Nc4)</name>
    <dbReference type="NCBI Taxonomy" id="472759"/>
    <lineage>
        <taxon>Bacteria</taxon>
        <taxon>Pseudomonadati</taxon>
        <taxon>Pseudomonadota</taxon>
        <taxon>Gammaproteobacteria</taxon>
        <taxon>Chromatiales</taxon>
        <taxon>Chromatiaceae</taxon>
        <taxon>Nitrosococcus</taxon>
    </lineage>
</organism>
<dbReference type="InterPro" id="IPR036165">
    <property type="entry name" value="YefM-like_sf"/>
</dbReference>
<dbReference type="NCBIfam" id="TIGR01552">
    <property type="entry name" value="phd_fam"/>
    <property type="match status" value="1"/>
</dbReference>
<keyword evidence="4" id="KW-1185">Reference proteome</keyword>
<dbReference type="eggNOG" id="COG2161">
    <property type="taxonomic scope" value="Bacteria"/>
</dbReference>
<gene>
    <name evidence="3" type="ordered locus">Nhal_1472</name>
</gene>
<dbReference type="RefSeq" id="WP_013032511.1">
    <property type="nucleotide sequence ID" value="NC_013960.1"/>
</dbReference>
<evidence type="ECO:0000256" key="1">
    <source>
        <dbReference type="ARBA" id="ARBA00009981"/>
    </source>
</evidence>
<dbReference type="Pfam" id="PF02604">
    <property type="entry name" value="PhdYeFM_antitox"/>
    <property type="match status" value="1"/>
</dbReference>
<dbReference type="EMBL" id="CP001798">
    <property type="protein sequence ID" value="ADE14620.1"/>
    <property type="molecule type" value="Genomic_DNA"/>
</dbReference>
<dbReference type="OrthoDB" id="370795at2"/>
<dbReference type="STRING" id="472759.Nhal_1472"/>
<sequence length="82" mass="9218">MKEYSFTEARQHFASILDEAKKEGVVCIRKRNGESFYIKPVISKKSPLDIKGVNLDISSKDIVDIIRLGREGNYSSESVGKP</sequence>
<accession>D5C163</accession>
<comment type="similarity">
    <text evidence="1 2">Belongs to the phD/YefM antitoxin family.</text>
</comment>
<evidence type="ECO:0000313" key="3">
    <source>
        <dbReference type="EMBL" id="ADE14620.1"/>
    </source>
</evidence>
<dbReference type="InterPro" id="IPR006442">
    <property type="entry name" value="Antitoxin_Phd/YefM"/>
</dbReference>
<dbReference type="SUPFAM" id="SSF143120">
    <property type="entry name" value="YefM-like"/>
    <property type="match status" value="1"/>
</dbReference>
<comment type="function">
    <text evidence="2">Antitoxin component of a type II toxin-antitoxin (TA) system.</text>
</comment>
<protein>
    <recommendedName>
        <fullName evidence="2">Antitoxin</fullName>
    </recommendedName>
</protein>
<reference evidence="4" key="1">
    <citation type="submission" date="2010-04" db="EMBL/GenBank/DDBJ databases">
        <title>Complete genome sequence of Nitrosococcus halophilus Nc4, a salt-adapted, aerobic obligate ammonia-oxidizing sulfur purple bacterium.</title>
        <authorList>
            <consortium name="US DOE Joint Genome Institute"/>
            <person name="Campbell M.A."/>
            <person name="Malfatti S.A."/>
            <person name="Chain P.S.G."/>
            <person name="Heidelberg J.F."/>
            <person name="Ward B.B."/>
            <person name="Klotz M.G."/>
        </authorList>
    </citation>
    <scope>NUCLEOTIDE SEQUENCE [LARGE SCALE GENOMIC DNA]</scope>
    <source>
        <strain evidence="4">Nc4</strain>
    </source>
</reference>
<dbReference type="HOGENOM" id="CLU_198838_0_0_6"/>
<dbReference type="AlphaFoldDB" id="D5C163"/>
<dbReference type="KEGG" id="nhl:Nhal_1472"/>
<evidence type="ECO:0000313" key="4">
    <source>
        <dbReference type="Proteomes" id="UP000001844"/>
    </source>
</evidence>